<accession>A0ABR9TZM7</accession>
<dbReference type="Pfam" id="PF11218">
    <property type="entry name" value="DUF3011"/>
    <property type="match status" value="1"/>
</dbReference>
<organism evidence="2 3">
    <name type="scientific">Nostoc cf. edaphicum LEGE 07299</name>
    <dbReference type="NCBI Taxonomy" id="2777974"/>
    <lineage>
        <taxon>Bacteria</taxon>
        <taxon>Bacillati</taxon>
        <taxon>Cyanobacteriota</taxon>
        <taxon>Cyanophyceae</taxon>
        <taxon>Nostocales</taxon>
        <taxon>Nostocaceae</taxon>
        <taxon>Nostoc</taxon>
    </lineage>
</organism>
<comment type="caution">
    <text evidence="2">The sequence shown here is derived from an EMBL/GenBank/DDBJ whole genome shotgun (WGS) entry which is preliminary data.</text>
</comment>
<dbReference type="InterPro" id="IPR021381">
    <property type="entry name" value="DUF3011"/>
</dbReference>
<proteinExistence type="predicted"/>
<keyword evidence="1" id="KW-0732">Signal</keyword>
<gene>
    <name evidence="2" type="ORF">IQ229_08940</name>
</gene>
<evidence type="ECO:0000256" key="1">
    <source>
        <dbReference type="SAM" id="SignalP"/>
    </source>
</evidence>
<protein>
    <submittedName>
        <fullName evidence="2">DUF3011 domain-containing protein</fullName>
    </submittedName>
</protein>
<reference evidence="2 3" key="1">
    <citation type="submission" date="2020-10" db="EMBL/GenBank/DDBJ databases">
        <authorList>
            <person name="Castelo-Branco R."/>
            <person name="Eusebio N."/>
            <person name="Adriana R."/>
            <person name="Vieira A."/>
            <person name="Brugerolle De Fraissinette N."/>
            <person name="Rezende De Castro R."/>
            <person name="Schneider M.P."/>
            <person name="Vasconcelos V."/>
            <person name="Leao P.N."/>
        </authorList>
    </citation>
    <scope>NUCLEOTIDE SEQUENCE [LARGE SCALE GENOMIC DNA]</scope>
    <source>
        <strain evidence="2 3">LEGE 07299</strain>
    </source>
</reference>
<evidence type="ECO:0000313" key="2">
    <source>
        <dbReference type="EMBL" id="MBE9105060.1"/>
    </source>
</evidence>
<keyword evidence="3" id="KW-1185">Reference proteome</keyword>
<feature type="signal peptide" evidence="1">
    <location>
        <begin position="1"/>
        <end position="29"/>
    </location>
</feature>
<name>A0ABR9TZM7_9NOSO</name>
<feature type="chain" id="PRO_5045835306" evidence="1">
    <location>
        <begin position="30"/>
        <end position="135"/>
    </location>
</feature>
<dbReference type="Proteomes" id="UP000647836">
    <property type="component" value="Unassembled WGS sequence"/>
</dbReference>
<sequence length="135" mass="16276">MRLPTIAATFLVASLGIGTLLSIAAPASAEEIITCSSQNNRRNTCSVDTRGRVRLVRQLSNTSCRGNWGYRRNRIWVRNGCRAEFSVGDRRNDRYDRYDRRNDRYDRYDRRNDRYDRYDRRNDRYDRYDRNDRYD</sequence>
<dbReference type="EMBL" id="JADEXF010000228">
    <property type="protein sequence ID" value="MBE9105060.1"/>
    <property type="molecule type" value="Genomic_DNA"/>
</dbReference>
<feature type="non-terminal residue" evidence="2">
    <location>
        <position position="135"/>
    </location>
</feature>
<evidence type="ECO:0000313" key="3">
    <source>
        <dbReference type="Proteomes" id="UP000647836"/>
    </source>
</evidence>